<dbReference type="GO" id="GO:0003700">
    <property type="term" value="F:DNA-binding transcription factor activity"/>
    <property type="evidence" value="ECO:0007669"/>
    <property type="project" value="InterPro"/>
</dbReference>
<proteinExistence type="predicted"/>
<feature type="domain" description="HTH araC/xylS-type" evidence="4">
    <location>
        <begin position="202"/>
        <end position="299"/>
    </location>
</feature>
<keyword evidence="1" id="KW-0805">Transcription regulation</keyword>
<sequence>MVRTVVDVTPASLFFHHNLPYHINQVSESFHLHLHRHEFAEISLVLTGRGTHYIGDCSMDVAPGDLFLLPIGTEHVFRPRSMKGAEPLLISNFIFLPEQVEAAMAGFPGMKRLERARMALDMLASGREPEWVKLKDHKGAYRRIFEAALAVHRKEEEYAEPILHAMFVQLLAEIERGLAEEEHFEGDPASPAPMHRGEDKLELLLERIQQNPAEAVHAEQLAAEIGWSVRHFHRKFKETAGKTLGDYVQDIRIELACKLLLSGDSVQLAAEKCGYTDRGFFTRIFTRRMGLSPREYRKREALASIIML</sequence>
<evidence type="ECO:0000259" key="4">
    <source>
        <dbReference type="PROSITE" id="PS01124"/>
    </source>
</evidence>
<dbReference type="InterPro" id="IPR018060">
    <property type="entry name" value="HTH_AraC"/>
</dbReference>
<dbReference type="Pfam" id="PF02311">
    <property type="entry name" value="AraC_binding"/>
    <property type="match status" value="1"/>
</dbReference>
<dbReference type="Gene3D" id="2.60.120.10">
    <property type="entry name" value="Jelly Rolls"/>
    <property type="match status" value="1"/>
</dbReference>
<dbReference type="OrthoDB" id="2582835at2"/>
<dbReference type="Proteomes" id="UP000215145">
    <property type="component" value="Unassembled WGS sequence"/>
</dbReference>
<dbReference type="SUPFAM" id="SSF51182">
    <property type="entry name" value="RmlC-like cupins"/>
    <property type="match status" value="1"/>
</dbReference>
<dbReference type="InterPro" id="IPR014710">
    <property type="entry name" value="RmlC-like_jellyroll"/>
</dbReference>
<dbReference type="GO" id="GO:0043565">
    <property type="term" value="F:sequence-specific DNA binding"/>
    <property type="evidence" value="ECO:0007669"/>
    <property type="project" value="InterPro"/>
</dbReference>
<keyword evidence="2" id="KW-0238">DNA-binding</keyword>
<evidence type="ECO:0000313" key="5">
    <source>
        <dbReference type="EMBL" id="OXM16566.1"/>
    </source>
</evidence>
<dbReference type="EMBL" id="NMUQ01000001">
    <property type="protein sequence ID" value="OXM16566.1"/>
    <property type="molecule type" value="Genomic_DNA"/>
</dbReference>
<dbReference type="InterPro" id="IPR011051">
    <property type="entry name" value="RmlC_Cupin_sf"/>
</dbReference>
<dbReference type="PROSITE" id="PS01124">
    <property type="entry name" value="HTH_ARAC_FAMILY_2"/>
    <property type="match status" value="1"/>
</dbReference>
<dbReference type="SUPFAM" id="SSF46689">
    <property type="entry name" value="Homeodomain-like"/>
    <property type="match status" value="2"/>
</dbReference>
<dbReference type="SMART" id="SM00342">
    <property type="entry name" value="HTH_ARAC"/>
    <property type="match status" value="1"/>
</dbReference>
<protein>
    <recommendedName>
        <fullName evidence="4">HTH araC/xylS-type domain-containing protein</fullName>
    </recommendedName>
</protein>
<dbReference type="PANTHER" id="PTHR46796:SF13">
    <property type="entry name" value="HTH-TYPE TRANSCRIPTIONAL ACTIVATOR RHAS"/>
    <property type="match status" value="1"/>
</dbReference>
<dbReference type="InterPro" id="IPR050204">
    <property type="entry name" value="AraC_XylS_family_regulators"/>
</dbReference>
<evidence type="ECO:0000256" key="2">
    <source>
        <dbReference type="ARBA" id="ARBA00023125"/>
    </source>
</evidence>
<dbReference type="Gene3D" id="1.10.10.60">
    <property type="entry name" value="Homeodomain-like"/>
    <property type="match status" value="1"/>
</dbReference>
<dbReference type="InterPro" id="IPR009057">
    <property type="entry name" value="Homeodomain-like_sf"/>
</dbReference>
<comment type="caution">
    <text evidence="5">The sequence shown here is derived from an EMBL/GenBank/DDBJ whole genome shotgun (WGS) entry which is preliminary data.</text>
</comment>
<gene>
    <name evidence="5" type="ORF">CGZ75_07850</name>
</gene>
<dbReference type="AlphaFoldDB" id="A0A229P2P7"/>
<evidence type="ECO:0000256" key="3">
    <source>
        <dbReference type="ARBA" id="ARBA00023163"/>
    </source>
</evidence>
<accession>A0A229P2P7</accession>
<reference evidence="5 6" key="1">
    <citation type="submission" date="2017-07" db="EMBL/GenBank/DDBJ databases">
        <title>Paenibacillus herberti R33 genome sequencing and assembly.</title>
        <authorList>
            <person name="Su W."/>
        </authorList>
    </citation>
    <scope>NUCLEOTIDE SEQUENCE [LARGE SCALE GENOMIC DNA]</scope>
    <source>
        <strain evidence="5 6">R33</strain>
    </source>
</reference>
<dbReference type="PANTHER" id="PTHR46796">
    <property type="entry name" value="HTH-TYPE TRANSCRIPTIONAL ACTIVATOR RHAS-RELATED"/>
    <property type="match status" value="1"/>
</dbReference>
<keyword evidence="6" id="KW-1185">Reference proteome</keyword>
<evidence type="ECO:0000256" key="1">
    <source>
        <dbReference type="ARBA" id="ARBA00023015"/>
    </source>
</evidence>
<dbReference type="RefSeq" id="WP_089523650.1">
    <property type="nucleotide sequence ID" value="NZ_NMUQ01000001.1"/>
</dbReference>
<organism evidence="5 6">
    <name type="scientific">Paenibacillus herberti</name>
    <dbReference type="NCBI Taxonomy" id="1619309"/>
    <lineage>
        <taxon>Bacteria</taxon>
        <taxon>Bacillati</taxon>
        <taxon>Bacillota</taxon>
        <taxon>Bacilli</taxon>
        <taxon>Bacillales</taxon>
        <taxon>Paenibacillaceae</taxon>
        <taxon>Paenibacillus</taxon>
    </lineage>
</organism>
<name>A0A229P2P7_9BACL</name>
<evidence type="ECO:0000313" key="6">
    <source>
        <dbReference type="Proteomes" id="UP000215145"/>
    </source>
</evidence>
<keyword evidence="3" id="KW-0804">Transcription</keyword>
<dbReference type="InterPro" id="IPR003313">
    <property type="entry name" value="AraC-bd"/>
</dbReference>
<dbReference type="Pfam" id="PF12833">
    <property type="entry name" value="HTH_18"/>
    <property type="match status" value="1"/>
</dbReference>